<dbReference type="NCBIfam" id="TIGR03592">
    <property type="entry name" value="yidC_oxa1_cterm"/>
    <property type="match status" value="1"/>
</dbReference>
<keyword evidence="6 11" id="KW-1133">Transmembrane helix</keyword>
<feature type="domain" description="Membrane insertase YidC/Oxa/ALB C-terminal" evidence="12">
    <location>
        <begin position="199"/>
        <end position="390"/>
    </location>
</feature>
<dbReference type="GO" id="GO:0032977">
    <property type="term" value="F:membrane insertase activity"/>
    <property type="evidence" value="ECO:0007669"/>
    <property type="project" value="InterPro"/>
</dbReference>
<dbReference type="Proteomes" id="UP001358417">
    <property type="component" value="Unassembled WGS sequence"/>
</dbReference>
<feature type="transmembrane region" description="Helical" evidence="11">
    <location>
        <begin position="268"/>
        <end position="289"/>
    </location>
</feature>
<evidence type="ECO:0000256" key="2">
    <source>
        <dbReference type="ARBA" id="ARBA00009877"/>
    </source>
</evidence>
<feature type="transmembrane region" description="Helical" evidence="11">
    <location>
        <begin position="355"/>
        <end position="377"/>
    </location>
</feature>
<dbReference type="GO" id="GO:0005743">
    <property type="term" value="C:mitochondrial inner membrane"/>
    <property type="evidence" value="ECO:0007669"/>
    <property type="project" value="UniProtKB-SubCell"/>
</dbReference>
<dbReference type="PANTHER" id="PTHR12428">
    <property type="entry name" value="OXA1"/>
    <property type="match status" value="1"/>
</dbReference>
<sequence>MSLSQGLQWSLRGVSTGRYRTIPGKSSLRHYSLTAHSIPLPSSRSTRISSLRNTYHPTQQSRSLSFFGWGSKPASNGPADTLSSTTTADTSQAASATTDAVRTVKASHGTSTAPDPSTIQPHLANEHTPEALQRLENAIINPHGIVPPAEQISEIPDLASIPERIGYLKEVCALDFGWGPSAIIEWALEHLHITAGLSWSASIIVFGLIFRGVLIWPSFRAFDQAAKTKELAPLLTPLQEKSKAAVAQGDRNTAMEVQREMSAMRKEYGLSFTTIFAPILLQLPFQFGAFRVLSSAGNLPVPAFEVEHWLWLTNISTTDPTYALPLMISGVTYLNMSRLVKDQPQNQIAKYMRTGLPLLSFAFMIWQPAALHLFFLVNGIFQYGQQTLFNTPLFRSWTGLAAAVPAPKPIAAQKGPTYGGMKTVASREVPATSSESNRSFIDQKVDKVKNLWSDSSVVTGLKNSSKASAIKEANKQSKARQEKWELQRQDELEAARRERNSKVPR</sequence>
<reference evidence="13 14" key="1">
    <citation type="submission" date="2023-08" db="EMBL/GenBank/DDBJ databases">
        <title>Black Yeasts Isolated from many extreme environments.</title>
        <authorList>
            <person name="Coleine C."/>
            <person name="Stajich J.E."/>
            <person name="Selbmann L."/>
        </authorList>
    </citation>
    <scope>NUCLEOTIDE SEQUENCE [LARGE SCALE GENOMIC DNA]</scope>
    <source>
        <strain evidence="13 14">CCFEE 5792</strain>
    </source>
</reference>
<evidence type="ECO:0000256" key="11">
    <source>
        <dbReference type="SAM" id="Phobius"/>
    </source>
</evidence>
<dbReference type="GO" id="GO:0032979">
    <property type="term" value="P:protein insertion into mitochondrial inner membrane from matrix"/>
    <property type="evidence" value="ECO:0007669"/>
    <property type="project" value="TreeGrafter"/>
</dbReference>
<accession>A0AAV9NGB4</accession>
<dbReference type="AlphaFoldDB" id="A0AAV9NGB4"/>
<gene>
    <name evidence="13" type="ORF">LTR84_012323</name>
</gene>
<evidence type="ECO:0000256" key="10">
    <source>
        <dbReference type="SAM" id="MobiDB-lite"/>
    </source>
</evidence>
<dbReference type="CDD" id="cd20069">
    <property type="entry name" value="5TM_Oxa1-like"/>
    <property type="match status" value="1"/>
</dbReference>
<evidence type="ECO:0000259" key="12">
    <source>
        <dbReference type="Pfam" id="PF02096"/>
    </source>
</evidence>
<evidence type="ECO:0000256" key="6">
    <source>
        <dbReference type="ARBA" id="ARBA00022989"/>
    </source>
</evidence>
<keyword evidence="3 9" id="KW-0812">Transmembrane</keyword>
<feature type="compositionally biased region" description="Polar residues" evidence="10">
    <location>
        <begin position="108"/>
        <end position="120"/>
    </location>
</feature>
<evidence type="ECO:0000313" key="14">
    <source>
        <dbReference type="Proteomes" id="UP001358417"/>
    </source>
</evidence>
<feature type="compositionally biased region" description="Low complexity" evidence="10">
    <location>
        <begin position="79"/>
        <end position="100"/>
    </location>
</feature>
<feature type="transmembrane region" description="Helical" evidence="11">
    <location>
        <begin position="197"/>
        <end position="219"/>
    </location>
</feature>
<dbReference type="InterPro" id="IPR001708">
    <property type="entry name" value="YidC/ALB3/OXA1/COX18"/>
</dbReference>
<comment type="similarity">
    <text evidence="2 9">Belongs to the OXA1/ALB3/YidC family.</text>
</comment>
<keyword evidence="5" id="KW-0809">Transit peptide</keyword>
<dbReference type="EMBL" id="JAVRRD010000007">
    <property type="protein sequence ID" value="KAK5056791.1"/>
    <property type="molecule type" value="Genomic_DNA"/>
</dbReference>
<evidence type="ECO:0000256" key="3">
    <source>
        <dbReference type="ARBA" id="ARBA00022692"/>
    </source>
</evidence>
<feature type="compositionally biased region" description="Basic and acidic residues" evidence="10">
    <location>
        <begin position="472"/>
        <end position="505"/>
    </location>
</feature>
<evidence type="ECO:0000256" key="8">
    <source>
        <dbReference type="ARBA" id="ARBA00023136"/>
    </source>
</evidence>
<comment type="caution">
    <text evidence="13">The sequence shown here is derived from an EMBL/GenBank/DDBJ whole genome shotgun (WGS) entry which is preliminary data.</text>
</comment>
<evidence type="ECO:0000256" key="7">
    <source>
        <dbReference type="ARBA" id="ARBA00023128"/>
    </source>
</evidence>
<organism evidence="13 14">
    <name type="scientific">Exophiala bonariae</name>
    <dbReference type="NCBI Taxonomy" id="1690606"/>
    <lineage>
        <taxon>Eukaryota</taxon>
        <taxon>Fungi</taxon>
        <taxon>Dikarya</taxon>
        <taxon>Ascomycota</taxon>
        <taxon>Pezizomycotina</taxon>
        <taxon>Eurotiomycetes</taxon>
        <taxon>Chaetothyriomycetidae</taxon>
        <taxon>Chaetothyriales</taxon>
        <taxon>Herpotrichiellaceae</taxon>
        <taxon>Exophiala</taxon>
    </lineage>
</organism>
<feature type="region of interest" description="Disordered" evidence="10">
    <location>
        <begin position="468"/>
        <end position="505"/>
    </location>
</feature>
<dbReference type="InterPro" id="IPR028055">
    <property type="entry name" value="YidC/Oxa/ALB_C"/>
</dbReference>
<dbReference type="Pfam" id="PF02096">
    <property type="entry name" value="60KD_IMP"/>
    <property type="match status" value="1"/>
</dbReference>
<evidence type="ECO:0000256" key="5">
    <source>
        <dbReference type="ARBA" id="ARBA00022946"/>
    </source>
</evidence>
<name>A0AAV9NGB4_9EURO</name>
<feature type="region of interest" description="Disordered" evidence="10">
    <location>
        <begin position="75"/>
        <end position="122"/>
    </location>
</feature>
<keyword evidence="7" id="KW-0496">Mitochondrion</keyword>
<comment type="subcellular location">
    <subcellularLocation>
        <location evidence="9">Membrane</location>
        <topology evidence="9">Multi-pass membrane protein</topology>
    </subcellularLocation>
    <subcellularLocation>
        <location evidence="1">Mitochondrion inner membrane</location>
        <topology evidence="1">Multi-pass membrane protein</topology>
    </subcellularLocation>
</comment>
<dbReference type="PANTHER" id="PTHR12428:SF66">
    <property type="entry name" value="MITOCHONDRIAL INNER MEMBRANE PROTEIN OXA1L"/>
    <property type="match status" value="1"/>
</dbReference>
<evidence type="ECO:0000256" key="4">
    <source>
        <dbReference type="ARBA" id="ARBA00022792"/>
    </source>
</evidence>
<evidence type="ECO:0000256" key="1">
    <source>
        <dbReference type="ARBA" id="ARBA00004448"/>
    </source>
</evidence>
<keyword evidence="8 11" id="KW-0472">Membrane</keyword>
<evidence type="ECO:0000256" key="9">
    <source>
        <dbReference type="RuleBase" id="RU003945"/>
    </source>
</evidence>
<evidence type="ECO:0000313" key="13">
    <source>
        <dbReference type="EMBL" id="KAK5056791.1"/>
    </source>
</evidence>
<proteinExistence type="inferred from homology"/>
<dbReference type="GeneID" id="89980470"/>
<keyword evidence="4" id="KW-0999">Mitochondrion inner membrane</keyword>
<keyword evidence="14" id="KW-1185">Reference proteome</keyword>
<protein>
    <recommendedName>
        <fullName evidence="12">Membrane insertase YidC/Oxa/ALB C-terminal domain-containing protein</fullName>
    </recommendedName>
</protein>
<dbReference type="RefSeq" id="XP_064708507.1">
    <property type="nucleotide sequence ID" value="XM_064855847.1"/>
</dbReference>